<evidence type="ECO:0000313" key="2">
    <source>
        <dbReference type="EMBL" id="WAR28212.1"/>
    </source>
</evidence>
<gene>
    <name evidence="2" type="ORF">MAR_013916</name>
</gene>
<dbReference type="Proteomes" id="UP001164746">
    <property type="component" value="Chromosome 15"/>
</dbReference>
<evidence type="ECO:0000256" key="1">
    <source>
        <dbReference type="SAM" id="MobiDB-lite"/>
    </source>
</evidence>
<accession>A0ABY7G4G2</accession>
<dbReference type="EMBL" id="CP111026">
    <property type="protein sequence ID" value="WAR28212.1"/>
    <property type="molecule type" value="Genomic_DNA"/>
</dbReference>
<feature type="region of interest" description="Disordered" evidence="1">
    <location>
        <begin position="1"/>
        <end position="76"/>
    </location>
</feature>
<sequence length="76" mass="7938">MGCMCSQPAEKDPNLPDKRDQPKGKGITAGSESRTPASPEPNPGPTVVSPTTNPAPFSITVTSDTTQPLPPPNLRK</sequence>
<evidence type="ECO:0000313" key="3">
    <source>
        <dbReference type="Proteomes" id="UP001164746"/>
    </source>
</evidence>
<protein>
    <submittedName>
        <fullName evidence="2">Uncharacterized protein</fullName>
    </submittedName>
</protein>
<feature type="compositionally biased region" description="Polar residues" evidence="1">
    <location>
        <begin position="48"/>
        <end position="67"/>
    </location>
</feature>
<keyword evidence="3" id="KW-1185">Reference proteome</keyword>
<reference evidence="2" key="1">
    <citation type="submission" date="2022-11" db="EMBL/GenBank/DDBJ databases">
        <title>Centuries of genome instability and evolution in soft-shell clam transmissible cancer (bioRxiv).</title>
        <authorList>
            <person name="Hart S.F.M."/>
            <person name="Yonemitsu M.A."/>
            <person name="Giersch R.M."/>
            <person name="Beal B.F."/>
            <person name="Arriagada G."/>
            <person name="Davis B.W."/>
            <person name="Ostrander E.A."/>
            <person name="Goff S.P."/>
            <person name="Metzger M.J."/>
        </authorList>
    </citation>
    <scope>NUCLEOTIDE SEQUENCE</scope>
    <source>
        <strain evidence="2">MELC-2E11</strain>
        <tissue evidence="2">Siphon/mantle</tissue>
    </source>
</reference>
<name>A0ABY7G4G2_MYAAR</name>
<feature type="compositionally biased region" description="Basic and acidic residues" evidence="1">
    <location>
        <begin position="9"/>
        <end position="23"/>
    </location>
</feature>
<proteinExistence type="predicted"/>
<organism evidence="2 3">
    <name type="scientific">Mya arenaria</name>
    <name type="common">Soft-shell clam</name>
    <dbReference type="NCBI Taxonomy" id="6604"/>
    <lineage>
        <taxon>Eukaryota</taxon>
        <taxon>Metazoa</taxon>
        <taxon>Spiralia</taxon>
        <taxon>Lophotrochozoa</taxon>
        <taxon>Mollusca</taxon>
        <taxon>Bivalvia</taxon>
        <taxon>Autobranchia</taxon>
        <taxon>Heteroconchia</taxon>
        <taxon>Euheterodonta</taxon>
        <taxon>Imparidentia</taxon>
        <taxon>Neoheterodontei</taxon>
        <taxon>Myida</taxon>
        <taxon>Myoidea</taxon>
        <taxon>Myidae</taxon>
        <taxon>Mya</taxon>
    </lineage>
</organism>